<feature type="signal peptide" evidence="2">
    <location>
        <begin position="1"/>
        <end position="22"/>
    </location>
</feature>
<feature type="region of interest" description="Disordered" evidence="1">
    <location>
        <begin position="36"/>
        <end position="95"/>
    </location>
</feature>
<dbReference type="EMBL" id="BLEY01000080">
    <property type="protein sequence ID" value="GEU15524.1"/>
    <property type="molecule type" value="Genomic_DNA"/>
</dbReference>
<organism evidence="4">
    <name type="scientific">Bacillus anthracis</name>
    <name type="common">anthrax bacterium</name>
    <dbReference type="NCBI Taxonomy" id="1392"/>
    <lineage>
        <taxon>Bacteria</taxon>
        <taxon>Bacillati</taxon>
        <taxon>Bacillota</taxon>
        <taxon>Bacilli</taxon>
        <taxon>Bacillales</taxon>
        <taxon>Bacillaceae</taxon>
        <taxon>Bacillus</taxon>
        <taxon>Bacillus cereus group</taxon>
    </lineage>
</organism>
<feature type="compositionally biased region" description="Basic and acidic residues" evidence="1">
    <location>
        <begin position="80"/>
        <end position="89"/>
    </location>
</feature>
<proteinExistence type="predicted"/>
<protein>
    <recommendedName>
        <fullName evidence="3">WxL domain-containing protein</fullName>
    </recommendedName>
</protein>
<reference evidence="4" key="1">
    <citation type="submission" date="2019-12" db="EMBL/GenBank/DDBJ databases">
        <title>Epidemiological and comparative genomic analysis of Bacillus anthracis isolated from northern Vietnam.</title>
        <authorList>
            <person name="Hoang T.T.H."/>
            <person name="Dang D.A."/>
            <person name="Pham M.H."/>
            <person name="Luong M.H."/>
            <person name="Tran N.D."/>
            <person name="Nguyen T.H."/>
            <person name="Nguyen T.T."/>
            <person name="Inoue S."/>
            <person name="Morikawa S."/>
            <person name="Okutani A."/>
        </authorList>
    </citation>
    <scope>NUCLEOTIDE SEQUENCE</scope>
    <source>
        <strain evidence="4">QuyetLC</strain>
    </source>
</reference>
<dbReference type="InterPro" id="IPR027994">
    <property type="entry name" value="WxL_dom"/>
</dbReference>
<accession>A0A640MNA6</accession>
<gene>
    <name evidence="4" type="ORF">QuyetLC_49340</name>
</gene>
<evidence type="ECO:0000313" key="4">
    <source>
        <dbReference type="EMBL" id="GEU15524.1"/>
    </source>
</evidence>
<comment type="caution">
    <text evidence="4">The sequence shown here is derived from an EMBL/GenBank/DDBJ whole genome shotgun (WGS) entry which is preliminary data.</text>
</comment>
<feature type="compositionally biased region" description="Polar residues" evidence="1">
    <location>
        <begin position="60"/>
        <end position="72"/>
    </location>
</feature>
<keyword evidence="2" id="KW-0732">Signal</keyword>
<evidence type="ECO:0000256" key="1">
    <source>
        <dbReference type="SAM" id="MobiDB-lite"/>
    </source>
</evidence>
<feature type="chain" id="PRO_5038370283" description="WxL domain-containing protein" evidence="2">
    <location>
        <begin position="23"/>
        <end position="1433"/>
    </location>
</feature>
<evidence type="ECO:0000256" key="2">
    <source>
        <dbReference type="SAM" id="SignalP"/>
    </source>
</evidence>
<feature type="domain" description="WxL" evidence="3">
    <location>
        <begin position="1263"/>
        <end position="1433"/>
    </location>
</feature>
<evidence type="ECO:0000259" key="3">
    <source>
        <dbReference type="Pfam" id="PF13731"/>
    </source>
</evidence>
<sequence length="1433" mass="157437">MKQTKWQRLATIGLCSSLVINAFSGVTAVAETVTIESSPTAESSAKEETQASSVKEETTKASTENSQVTTDTSQEEETKEAEQKEKTEIVQEENILEPSSVQAKIMPRAFVWAATGATNKTTVRLNDVVDYRLKFENITTDDTNSDIVGPIRIESKLAAGMTRPTSVIIKVGPEEQNVVLGEGSHNANSGGEYFVWTESTRTVTAFINRLHGRTSGNTGYIKTLYFQTRITSGIHNEKKYIDSTIRFNGFGAVNRRNEMTYVDKFAGNLGLKGSLKFYDEDGQSSKEQMSLSMNPVLFKSTNSKVEGTLLRYPLTMTNAGNGLYSFNTGLKTVGTSNGGSWLFFSNDIAINFATATTNRIDKIVLTPPKTTFPDSRTGVMTSRAYTSTTYTRSNYDISAYNFTKATGKTWRITNLNPHSGVSTNIMFSDNLVGTTGQFNAGNNSATITYYIYYKKLYENFVNSSGQKIAPPPGFTQGKKTVINSEAYTFKQAGTLPDTYTTGGKTYKFKGWYKGKTKPSTLTTTKAPSYAVTYDGNDDLNVVYEEVVTKTYTLPSKEITFGYVDEKGNLINPANFTLKATMSETTKSGTTTPFSTITGTNVTTTNLKKLTIPQKVYTLPESVEGTTYGTRSVTHEIPKYYRTISISPTATYTGDKTKYPLANEVRKDIVNPSTVVSSSPGTNAYELGKTSNTSYNTKQYYWNWDTTETLYAMGVYSGNVGATYNLATPDKTVYYYLENRRVTENFVATSGAKITPPTGFTQGKQTVITSDDYTFKQADTLPDTYKVGTKTYKFKGWYKGKTKPSALTTTKAPSYAVTYDDNDDLNVVYEELIPKDTWVYPGFHAEFVDEKGQAFNEPLTFSGNYTQTLRKAVDQTYVTTGAMNPLVSIKNTNEANVYTITTQSRVNIPANFDEVPSDIYDIRSYAINDWKITTELKYVDKIETMNTTLPVSVYPVGFVGTDPVFNNSAPSQLNELDKSFKKGVDNKFSIKSTFGVGSSINTIPRLLFIARATGNPENKIVLAGFDGTQDFKQTMNYKVTRKQVTENFVDVNGAKITAPTGFTQGNQVPMNSNTFKYTAAQALPTTYTAGGKTYTFQGWYKGKTKPSTLNKTTTPTFNATFDGNDDMTAMYKEEIPTASVTLTRPKEVIDTNTNVIWTTTITNTSKAPLQNLNLKKGPNWSAGLTIPTFMEVTPEGETTKSIPVNSTLWTEGVSLPNAVPIGKKVSVAFTTRATGKPNTVLKAEVVVFGGIKDSTVDNFVRIRPNDQEVITPTTEGFISVPTFDFGQVGVAGSKQQHSLKQTADYYGNGTRNPYVRIKKTQPNWSLTAQLSQPKSATDSLPTATRLLLGTAPVSSFTNYNQPTELKNAAGTTSAISLTANNTATSIIANKQFTGSNVYQLDFTFNNVKLEVPANQGIKGQQYKAAVTWNLVTGP</sequence>
<name>A0A640MNA6_BACAN</name>
<feature type="compositionally biased region" description="Basic and acidic residues" evidence="1">
    <location>
        <begin position="44"/>
        <end position="59"/>
    </location>
</feature>
<dbReference type="Pfam" id="PF13731">
    <property type="entry name" value="WxL"/>
    <property type="match status" value="1"/>
</dbReference>
<reference evidence="4" key="2">
    <citation type="submission" date="2019-12" db="EMBL/GenBank/DDBJ databases">
        <authorList>
            <person name="Hoang T.H.H."/>
            <person name="Okutani A."/>
        </authorList>
    </citation>
    <scope>NUCLEOTIDE SEQUENCE</scope>
    <source>
        <strain evidence="4">QuyetLC</strain>
    </source>
</reference>